<organism evidence="2 3">
    <name type="scientific">Porphyra umbilicalis</name>
    <name type="common">Purple laver</name>
    <name type="synonym">Red alga</name>
    <dbReference type="NCBI Taxonomy" id="2786"/>
    <lineage>
        <taxon>Eukaryota</taxon>
        <taxon>Rhodophyta</taxon>
        <taxon>Bangiophyceae</taxon>
        <taxon>Bangiales</taxon>
        <taxon>Bangiaceae</taxon>
        <taxon>Porphyra</taxon>
    </lineage>
</organism>
<evidence type="ECO:0000313" key="2">
    <source>
        <dbReference type="EMBL" id="OSX73553.1"/>
    </source>
</evidence>
<dbReference type="Proteomes" id="UP000218209">
    <property type="component" value="Unassembled WGS sequence"/>
</dbReference>
<keyword evidence="3" id="KW-1185">Reference proteome</keyword>
<dbReference type="EMBL" id="KV918990">
    <property type="protein sequence ID" value="OSX73553.1"/>
    <property type="molecule type" value="Genomic_DNA"/>
</dbReference>
<dbReference type="AlphaFoldDB" id="A0A1X6NYU2"/>
<evidence type="ECO:0000256" key="1">
    <source>
        <dbReference type="SAM" id="MobiDB-lite"/>
    </source>
</evidence>
<protein>
    <submittedName>
        <fullName evidence="2">Uncharacterized protein</fullName>
    </submittedName>
</protein>
<feature type="region of interest" description="Disordered" evidence="1">
    <location>
        <begin position="1"/>
        <end position="36"/>
    </location>
</feature>
<proteinExistence type="predicted"/>
<evidence type="ECO:0000313" key="3">
    <source>
        <dbReference type="Proteomes" id="UP000218209"/>
    </source>
</evidence>
<name>A0A1X6NYU2_PORUM</name>
<feature type="compositionally biased region" description="Low complexity" evidence="1">
    <location>
        <begin position="48"/>
        <end position="60"/>
    </location>
</feature>
<feature type="region of interest" description="Disordered" evidence="1">
    <location>
        <begin position="48"/>
        <end position="73"/>
    </location>
</feature>
<feature type="compositionally biased region" description="Low complexity" evidence="1">
    <location>
        <begin position="8"/>
        <end position="19"/>
    </location>
</feature>
<sequence>MRRGGGSVAAVRGAPGRGASRPRRCCGGVHRPPPRAAGECVLAATTPRARRGAAGQPFARRPGRGAVGGSRKKKVLLGALGPIRRAFAAPRPPSSAHPRRPPVAHCRSPRPPPPHPLRGALTAPHTR</sequence>
<feature type="region of interest" description="Disordered" evidence="1">
    <location>
        <begin position="85"/>
        <end position="127"/>
    </location>
</feature>
<reference evidence="2 3" key="1">
    <citation type="submission" date="2017-03" db="EMBL/GenBank/DDBJ databases">
        <title>WGS assembly of Porphyra umbilicalis.</title>
        <authorList>
            <person name="Brawley S.H."/>
            <person name="Blouin N.A."/>
            <person name="Ficko-Blean E."/>
            <person name="Wheeler G.L."/>
            <person name="Lohr M."/>
            <person name="Goodson H.V."/>
            <person name="Jenkins J.W."/>
            <person name="Blaby-Haas C.E."/>
            <person name="Helliwell K.E."/>
            <person name="Chan C."/>
            <person name="Marriage T."/>
            <person name="Bhattacharya D."/>
            <person name="Klein A.S."/>
            <person name="Badis Y."/>
            <person name="Brodie J."/>
            <person name="Cao Y."/>
            <person name="Collen J."/>
            <person name="Dittami S.M."/>
            <person name="Gachon C.M."/>
            <person name="Green B.R."/>
            <person name="Karpowicz S."/>
            <person name="Kim J.W."/>
            <person name="Kudahl U."/>
            <person name="Lin S."/>
            <person name="Michel G."/>
            <person name="Mittag M."/>
            <person name="Olson B.J."/>
            <person name="Pangilinan J."/>
            <person name="Peng Y."/>
            <person name="Qiu H."/>
            <person name="Shu S."/>
            <person name="Singer J.T."/>
            <person name="Smith A.G."/>
            <person name="Sprecher B.N."/>
            <person name="Wagner V."/>
            <person name="Wang W."/>
            <person name="Wang Z.-Y."/>
            <person name="Yan J."/>
            <person name="Yarish C."/>
            <person name="Zoeuner-Riek S."/>
            <person name="Zhuang Y."/>
            <person name="Zou Y."/>
            <person name="Lindquist E.A."/>
            <person name="Grimwood J."/>
            <person name="Barry K."/>
            <person name="Rokhsar D.S."/>
            <person name="Schmutz J."/>
            <person name="Stiller J.W."/>
            <person name="Grossman A.R."/>
            <person name="Prochnik S.E."/>
        </authorList>
    </citation>
    <scope>NUCLEOTIDE SEQUENCE [LARGE SCALE GENOMIC DNA]</scope>
    <source>
        <strain evidence="2">4086291</strain>
    </source>
</reference>
<accession>A0A1X6NYU2</accession>
<gene>
    <name evidence="2" type="ORF">BU14_0339s0017</name>
</gene>